<keyword evidence="6" id="KW-0812">Transmembrane</keyword>
<dbReference type="Pfam" id="PF02457">
    <property type="entry name" value="DAC"/>
    <property type="match status" value="1"/>
</dbReference>
<gene>
    <name evidence="6" type="primary">dacA</name>
    <name evidence="8" type="ORF">CK503_13030</name>
</gene>
<dbReference type="Gene3D" id="2.170.120.40">
    <property type="entry name" value="YbbR-like domain"/>
    <property type="match status" value="1"/>
</dbReference>
<evidence type="ECO:0000256" key="2">
    <source>
        <dbReference type="ARBA" id="ARBA00022679"/>
    </source>
</evidence>
<dbReference type="InterPro" id="IPR003390">
    <property type="entry name" value="DNA_integrity_scan_DisA_N"/>
</dbReference>
<protein>
    <recommendedName>
        <fullName evidence="6">Diadenylate cyclase</fullName>
        <shortName evidence="6">DAC</shortName>
        <ecNumber evidence="6">2.7.7.85</ecNumber>
    </recommendedName>
    <alternativeName>
        <fullName evidence="6">Cyclic-di-AMP synthase</fullName>
        <shortName evidence="6">c-di-AMP synthase</shortName>
    </alternativeName>
</protein>
<comment type="similarity">
    <text evidence="6">Belongs to the adenylate cyclase family. DacA/CdaA subfamily.</text>
</comment>
<comment type="function">
    <text evidence="6">Catalyzes the condensation of 2 ATP molecules into cyclic di-AMP (c-di-AMP), a second messenger used to regulate differing processes in different bacteria.</text>
</comment>
<dbReference type="SUPFAM" id="SSF143597">
    <property type="entry name" value="YojJ-like"/>
    <property type="match status" value="1"/>
</dbReference>
<dbReference type="EMBL" id="NSKE01000010">
    <property type="protein sequence ID" value="PAU93088.1"/>
    <property type="molecule type" value="Genomic_DNA"/>
</dbReference>
<feature type="transmembrane region" description="Helical" evidence="6">
    <location>
        <begin position="70"/>
        <end position="87"/>
    </location>
</feature>
<dbReference type="OrthoDB" id="9807385at2"/>
<proteinExistence type="inferred from homology"/>
<dbReference type="Gene3D" id="3.40.1700.10">
    <property type="entry name" value="DNA integrity scanning protein, DisA, N-terminal domain"/>
    <property type="match status" value="1"/>
</dbReference>
<keyword evidence="2 6" id="KW-0808">Transferase</keyword>
<name>A0A2A2G721_9BACT</name>
<feature type="transmembrane region" description="Helical" evidence="6">
    <location>
        <begin position="12"/>
        <end position="35"/>
    </location>
</feature>
<dbReference type="GO" id="GO:0006171">
    <property type="term" value="P:cAMP biosynthetic process"/>
    <property type="evidence" value="ECO:0007669"/>
    <property type="project" value="InterPro"/>
</dbReference>
<dbReference type="PANTHER" id="PTHR34185">
    <property type="entry name" value="DIADENYLATE CYCLASE"/>
    <property type="match status" value="1"/>
</dbReference>
<dbReference type="PROSITE" id="PS51794">
    <property type="entry name" value="DAC"/>
    <property type="match status" value="1"/>
</dbReference>
<comment type="subunit">
    <text evidence="6">Probably a homodimer.</text>
</comment>
<accession>A0A2A2G721</accession>
<feature type="transmembrane region" description="Helical" evidence="6">
    <location>
        <begin position="277"/>
        <end position="296"/>
    </location>
</feature>
<dbReference type="EC" id="2.7.7.85" evidence="6"/>
<dbReference type="AlphaFoldDB" id="A0A2A2G721"/>
<keyword evidence="6" id="KW-0472">Membrane</keyword>
<dbReference type="HAMAP" id="MF_01499">
    <property type="entry name" value="DacA"/>
    <property type="match status" value="1"/>
</dbReference>
<dbReference type="Proteomes" id="UP000218831">
    <property type="component" value="Unassembled WGS sequence"/>
</dbReference>
<keyword evidence="4 6" id="KW-0547">Nucleotide-binding</keyword>
<evidence type="ECO:0000313" key="8">
    <source>
        <dbReference type="EMBL" id="PAU93088.1"/>
    </source>
</evidence>
<dbReference type="RefSeq" id="WP_095607270.1">
    <property type="nucleotide sequence ID" value="NZ_NSKE01000010.1"/>
</dbReference>
<keyword evidence="3 6" id="KW-0548">Nucleotidyltransferase</keyword>
<evidence type="ECO:0000256" key="4">
    <source>
        <dbReference type="ARBA" id="ARBA00022741"/>
    </source>
</evidence>
<evidence type="ECO:0000256" key="6">
    <source>
        <dbReference type="HAMAP-Rule" id="MF_01499"/>
    </source>
</evidence>
<feature type="domain" description="DAC" evidence="7">
    <location>
        <begin position="88"/>
        <end position="246"/>
    </location>
</feature>
<dbReference type="GO" id="GO:0005524">
    <property type="term" value="F:ATP binding"/>
    <property type="evidence" value="ECO:0007669"/>
    <property type="project" value="UniProtKB-UniRule"/>
</dbReference>
<dbReference type="GO" id="GO:0004016">
    <property type="term" value="F:adenylate cyclase activity"/>
    <property type="evidence" value="ECO:0007669"/>
    <property type="project" value="UniProtKB-UniRule"/>
</dbReference>
<comment type="caution">
    <text evidence="6">Lacks conserved residue(s) required for the propagation of feature annotation.</text>
</comment>
<reference evidence="8 9" key="1">
    <citation type="submission" date="2017-08" db="EMBL/GenBank/DDBJ databases">
        <title>Aliifodinibius alkalisoli sp. nov., isolated from saline alkaline soil.</title>
        <authorList>
            <person name="Liu D."/>
            <person name="Zhang G."/>
        </authorList>
    </citation>
    <scope>NUCLEOTIDE SEQUENCE [LARGE SCALE GENOMIC DNA]</scope>
    <source>
        <strain evidence="8 9">WN023</strain>
    </source>
</reference>
<dbReference type="InterPro" id="IPR036888">
    <property type="entry name" value="DNA_integrity_DisA_N_sf"/>
</dbReference>
<keyword evidence="5 6" id="KW-0067">ATP-binding</keyword>
<dbReference type="NCBIfam" id="TIGR00159">
    <property type="entry name" value="diadenylate cyclase CdaA"/>
    <property type="match status" value="1"/>
</dbReference>
<keyword evidence="6" id="KW-1003">Cell membrane</keyword>
<evidence type="ECO:0000256" key="1">
    <source>
        <dbReference type="ARBA" id="ARBA00000877"/>
    </source>
</evidence>
<keyword evidence="9" id="KW-1185">Reference proteome</keyword>
<dbReference type="InterPro" id="IPR034701">
    <property type="entry name" value="CdaA"/>
</dbReference>
<comment type="caution">
    <text evidence="8">The sequence shown here is derived from an EMBL/GenBank/DDBJ whole genome shotgun (WGS) entry which is preliminary data.</text>
</comment>
<feature type="transmembrane region" description="Helical" evidence="6">
    <location>
        <begin position="47"/>
        <end position="64"/>
    </location>
</feature>
<evidence type="ECO:0000256" key="3">
    <source>
        <dbReference type="ARBA" id="ARBA00022695"/>
    </source>
</evidence>
<dbReference type="InterPro" id="IPR050338">
    <property type="entry name" value="DisA"/>
</dbReference>
<evidence type="ECO:0000259" key="7">
    <source>
        <dbReference type="PROSITE" id="PS51794"/>
    </source>
</evidence>
<dbReference type="PANTHER" id="PTHR34185:SF1">
    <property type="entry name" value="DIADENYLATE CYCLASE"/>
    <property type="match status" value="1"/>
</dbReference>
<evidence type="ECO:0000313" key="9">
    <source>
        <dbReference type="Proteomes" id="UP000218831"/>
    </source>
</evidence>
<sequence>MIETLGSSLQDFAYNVRIVDILDVALISVVFYLLINWLIRSLSKRTLIGFSTLFVIYLIARLSGMYLTELLIQALFIVILIGMVVVFQSDIRRIVDSVGNWNFFMKNDPPSDSRTATNIIAEAASKMAYNKTGALIVIRGKENWDRHIDGGIALDGQLSTSLLYSIFNPTAPGHDGAVLLEGNNIVRFGTHLPLSRNMGENFEGGTRHAAALGISEQCDALVVVVSEERGTISVAQSGLLKTLESRSELKRILDDFWEKHYQSEDTSIINGWKQRNIQTAIASLVIAGMLWFAYAYQSGTVYRSFSIPIEYRNLQNSSMMVQDSLPMQAQVTLAGPEQAFRALDPSTLVITFDVNEENLNSGKFPITENVINIPNEFRLYDANPQSLEITAQEVEQLQIPVHIAMSDTLSDQLELLSISAKPETVTVAVPKGNTVPDSIATESIDLSDIEESMKITKDLLLPLGLRLSEDETQEIVISIEVREKDNTN</sequence>
<evidence type="ECO:0000256" key="5">
    <source>
        <dbReference type="ARBA" id="ARBA00022840"/>
    </source>
</evidence>
<organism evidence="8 9">
    <name type="scientific">Fodinibius salipaludis</name>
    <dbReference type="NCBI Taxonomy" id="2032627"/>
    <lineage>
        <taxon>Bacteria</taxon>
        <taxon>Pseudomonadati</taxon>
        <taxon>Balneolota</taxon>
        <taxon>Balneolia</taxon>
        <taxon>Balneolales</taxon>
        <taxon>Balneolaceae</taxon>
        <taxon>Fodinibius</taxon>
    </lineage>
</organism>
<comment type="catalytic activity">
    <reaction evidence="1 6">
        <text>2 ATP = 3',3'-c-di-AMP + 2 diphosphate</text>
        <dbReference type="Rhea" id="RHEA:35655"/>
        <dbReference type="ChEBI" id="CHEBI:30616"/>
        <dbReference type="ChEBI" id="CHEBI:33019"/>
        <dbReference type="ChEBI" id="CHEBI:71500"/>
        <dbReference type="EC" id="2.7.7.85"/>
    </reaction>
</comment>
<dbReference type="Gene3D" id="2.170.120.30">
    <property type="match status" value="1"/>
</dbReference>
<dbReference type="GO" id="GO:0106408">
    <property type="term" value="F:diadenylate cyclase activity"/>
    <property type="evidence" value="ECO:0007669"/>
    <property type="project" value="UniProtKB-EC"/>
</dbReference>
<keyword evidence="6" id="KW-1133">Transmembrane helix</keyword>